<protein>
    <recommendedName>
        <fullName evidence="2">DUF3800 domain-containing protein</fullName>
    </recommendedName>
</protein>
<gene>
    <name evidence="1" type="ORF">SDC9_67130</name>
</gene>
<dbReference type="Pfam" id="PF12686">
    <property type="entry name" value="DUF3800"/>
    <property type="match status" value="1"/>
</dbReference>
<dbReference type="EMBL" id="VSSQ01003436">
    <property type="protein sequence ID" value="MPM20694.1"/>
    <property type="molecule type" value="Genomic_DNA"/>
</dbReference>
<evidence type="ECO:0000313" key="1">
    <source>
        <dbReference type="EMBL" id="MPM20694.1"/>
    </source>
</evidence>
<dbReference type="InterPro" id="IPR024524">
    <property type="entry name" value="DUF3800"/>
</dbReference>
<reference evidence="1" key="1">
    <citation type="submission" date="2019-08" db="EMBL/GenBank/DDBJ databases">
        <authorList>
            <person name="Kucharzyk K."/>
            <person name="Murdoch R.W."/>
            <person name="Higgins S."/>
            <person name="Loffler F."/>
        </authorList>
    </citation>
    <scope>NUCLEOTIDE SEQUENCE</scope>
</reference>
<comment type="caution">
    <text evidence="1">The sequence shown here is derived from an EMBL/GenBank/DDBJ whole genome shotgun (WGS) entry which is preliminary data.</text>
</comment>
<organism evidence="1">
    <name type="scientific">bioreactor metagenome</name>
    <dbReference type="NCBI Taxonomy" id="1076179"/>
    <lineage>
        <taxon>unclassified sequences</taxon>
        <taxon>metagenomes</taxon>
        <taxon>ecological metagenomes</taxon>
    </lineage>
</organism>
<accession>A0A644Y3H6</accession>
<name>A0A644Y3H6_9ZZZZ</name>
<evidence type="ECO:0008006" key="2">
    <source>
        <dbReference type="Google" id="ProtNLM"/>
    </source>
</evidence>
<proteinExistence type="predicted"/>
<sequence>MDVYNLFLDESGDSNLPSYEDSPYFVASGVLVNDKVRDIIKNEFENFKLKYFGDKKYVFHSNELRSTLHWRWSKKNPNYLIDFSNDLEKLLKRLPFYLFMVTVRKQKAFERSWTKQVEYERVYRSIIGSTIKFLIARDVKGRICSEACNFEQDLEIYKAFFHFISNGISRLSITHKDVKNHLTSLSFVTKKNHDCEEQIADMFGSMGKVGFEIKNGITKIDELDEINKVLYRNLEKRTVVPIATRRDKKALYDSINPFVIFP</sequence>
<dbReference type="AlphaFoldDB" id="A0A644Y3H6"/>